<dbReference type="RefSeq" id="WP_169680776.1">
    <property type="nucleotide sequence ID" value="NZ_JABBNU010000005.1"/>
</dbReference>
<comment type="caution">
    <text evidence="2">The sequence shown here is derived from an EMBL/GenBank/DDBJ whole genome shotgun (WGS) entry which is preliminary data.</text>
</comment>
<keyword evidence="3" id="KW-1185">Reference proteome</keyword>
<name>A0A848IVX2_9BACT</name>
<reference evidence="2 3" key="1">
    <citation type="submission" date="2020-04" db="EMBL/GenBank/DDBJ databases">
        <title>Flammeovirgaceae bacterium KN852 isolated from deep sea.</title>
        <authorList>
            <person name="Zhang D.-C."/>
        </authorList>
    </citation>
    <scope>NUCLEOTIDE SEQUENCE [LARGE SCALE GENOMIC DNA]</scope>
    <source>
        <strain evidence="2 3">KN852</strain>
    </source>
</reference>
<dbReference type="PANTHER" id="PTHR28026:SF9">
    <property type="entry name" value="2-HYDROXY-PALMITIC ACID DIOXYGENASE MPO1"/>
    <property type="match status" value="1"/>
</dbReference>
<dbReference type="InterPro" id="IPR009305">
    <property type="entry name" value="Mpo1-like"/>
</dbReference>
<dbReference type="Pfam" id="PF06127">
    <property type="entry name" value="Mpo1-like"/>
    <property type="match status" value="1"/>
</dbReference>
<evidence type="ECO:0000313" key="3">
    <source>
        <dbReference type="Proteomes" id="UP000559010"/>
    </source>
</evidence>
<dbReference type="Proteomes" id="UP000559010">
    <property type="component" value="Unassembled WGS sequence"/>
</dbReference>
<dbReference type="EMBL" id="JABBNU010000005">
    <property type="protein sequence ID" value="NMM48643.1"/>
    <property type="molecule type" value="Genomic_DNA"/>
</dbReference>
<sequence>MRKIEQLLSEYGESHKNHTNKTIHWICVPTIFFSIVGLIWSIPKGPLGSINLGDFTPYVNWATITLILVSIYYFSLSFKLALGMLVFGVICLYLCQLLDTTLPFPLWIFCIGIFIIAWIGQFIGHNIEGKKPSFLKDVQFLLIGPAWLMHFIFNKLKINY</sequence>
<evidence type="ECO:0000256" key="1">
    <source>
        <dbReference type="SAM" id="Phobius"/>
    </source>
</evidence>
<dbReference type="AlphaFoldDB" id="A0A848IVX2"/>
<evidence type="ECO:0000313" key="2">
    <source>
        <dbReference type="EMBL" id="NMM48643.1"/>
    </source>
</evidence>
<feature type="transmembrane region" description="Helical" evidence="1">
    <location>
        <begin position="134"/>
        <end position="153"/>
    </location>
</feature>
<protein>
    <submittedName>
        <fullName evidence="2">DUF962 domain-containing protein</fullName>
    </submittedName>
</protein>
<keyword evidence="1" id="KW-1133">Transmembrane helix</keyword>
<feature type="transmembrane region" description="Helical" evidence="1">
    <location>
        <begin position="23"/>
        <end position="43"/>
    </location>
</feature>
<dbReference type="GO" id="GO:0046521">
    <property type="term" value="P:sphingoid catabolic process"/>
    <property type="evidence" value="ECO:0007669"/>
    <property type="project" value="TreeGrafter"/>
</dbReference>
<feature type="transmembrane region" description="Helical" evidence="1">
    <location>
        <begin position="80"/>
        <end position="98"/>
    </location>
</feature>
<feature type="transmembrane region" description="Helical" evidence="1">
    <location>
        <begin position="104"/>
        <end position="122"/>
    </location>
</feature>
<proteinExistence type="predicted"/>
<accession>A0A848IVX2</accession>
<keyword evidence="1" id="KW-0812">Transmembrane</keyword>
<dbReference type="PANTHER" id="PTHR28026">
    <property type="entry name" value="DUF962 DOMAIN PROTEIN (AFU_ORTHOLOGUE AFUA_8G05310)"/>
    <property type="match status" value="1"/>
</dbReference>
<organism evidence="2 3">
    <name type="scientific">Marinigracilibium pacificum</name>
    <dbReference type="NCBI Taxonomy" id="2729599"/>
    <lineage>
        <taxon>Bacteria</taxon>
        <taxon>Pseudomonadati</taxon>
        <taxon>Bacteroidota</taxon>
        <taxon>Cytophagia</taxon>
        <taxon>Cytophagales</taxon>
        <taxon>Flammeovirgaceae</taxon>
        <taxon>Marinigracilibium</taxon>
    </lineage>
</organism>
<dbReference type="GO" id="GO:0016020">
    <property type="term" value="C:membrane"/>
    <property type="evidence" value="ECO:0007669"/>
    <property type="project" value="GOC"/>
</dbReference>
<keyword evidence="1" id="KW-0472">Membrane</keyword>
<gene>
    <name evidence="2" type="ORF">HH304_09550</name>
</gene>